<reference evidence="2" key="1">
    <citation type="journal article" date="2014" name="Nat. Commun.">
        <title>The emerging biofuel crop Camelina sativa retains a highly undifferentiated hexaploid genome structure.</title>
        <authorList>
            <person name="Kagale S."/>
            <person name="Koh C."/>
            <person name="Nixon J."/>
            <person name="Bollina V."/>
            <person name="Clarke W.E."/>
            <person name="Tuteja R."/>
            <person name="Spillane C."/>
            <person name="Robinson S.J."/>
            <person name="Links M.G."/>
            <person name="Clarke C."/>
            <person name="Higgins E.E."/>
            <person name="Huebert T."/>
            <person name="Sharpe A.G."/>
            <person name="Parkin I.A."/>
        </authorList>
    </citation>
    <scope>NUCLEOTIDE SEQUENCE [LARGE SCALE GENOMIC DNA]</scope>
    <source>
        <strain evidence="2">cv. DH55</strain>
    </source>
</reference>
<organism evidence="2 3">
    <name type="scientific">Camelina sativa</name>
    <name type="common">False flax</name>
    <name type="synonym">Myagrum sativum</name>
    <dbReference type="NCBI Taxonomy" id="90675"/>
    <lineage>
        <taxon>Eukaryota</taxon>
        <taxon>Viridiplantae</taxon>
        <taxon>Streptophyta</taxon>
        <taxon>Embryophyta</taxon>
        <taxon>Tracheophyta</taxon>
        <taxon>Spermatophyta</taxon>
        <taxon>Magnoliopsida</taxon>
        <taxon>eudicotyledons</taxon>
        <taxon>Gunneridae</taxon>
        <taxon>Pentapetalae</taxon>
        <taxon>rosids</taxon>
        <taxon>malvids</taxon>
        <taxon>Brassicales</taxon>
        <taxon>Brassicaceae</taxon>
        <taxon>Camelineae</taxon>
        <taxon>Camelina</taxon>
    </lineage>
</organism>
<dbReference type="GeneID" id="104747249"/>
<sequence length="234" mass="25855">MQRQRSILSFFQKPSSASKGLVSGDATSGTDTPPEKVPRRVLPSGFKPAESAAGGGASSLFTNIMHKFVKVDDRDCSGARSREHVVPLNDSSVCMKDDNVFPEYRSNNGQSQERGHTFSFSGRADIRPVEDIGVDDDVPGPETPGMPPSISRLKRVLEDGMTSKENKVPVLDSSKRLKMLQDPVCGEKKEVNEGTKFEWLEPSRIRDANRRCPDDDEAIEKMLNDLSLVKRFDA</sequence>
<name>A0ABM0W8B6_CAMSA</name>
<evidence type="ECO:0000313" key="3">
    <source>
        <dbReference type="RefSeq" id="XP_010467153.1"/>
    </source>
</evidence>
<keyword evidence="2" id="KW-1185">Reference proteome</keyword>
<feature type="region of interest" description="Disordered" evidence="1">
    <location>
        <begin position="1"/>
        <end position="57"/>
    </location>
</feature>
<protein>
    <submittedName>
        <fullName evidence="3">DNA mismatch repair protein MSH7-like</fullName>
    </submittedName>
</protein>
<dbReference type="Proteomes" id="UP000694864">
    <property type="component" value="Chromosome 15"/>
</dbReference>
<dbReference type="RefSeq" id="XP_010467153.1">
    <property type="nucleotide sequence ID" value="XM_010468851.2"/>
</dbReference>
<reference evidence="3" key="2">
    <citation type="submission" date="2025-08" db="UniProtKB">
        <authorList>
            <consortium name="RefSeq"/>
        </authorList>
    </citation>
    <scope>IDENTIFICATION</scope>
    <source>
        <tissue evidence="3">Leaf</tissue>
    </source>
</reference>
<evidence type="ECO:0000256" key="1">
    <source>
        <dbReference type="SAM" id="MobiDB-lite"/>
    </source>
</evidence>
<accession>A0ABM0W8B6</accession>
<proteinExistence type="predicted"/>
<evidence type="ECO:0000313" key="2">
    <source>
        <dbReference type="Proteomes" id="UP000694864"/>
    </source>
</evidence>
<feature type="compositionally biased region" description="Polar residues" evidence="1">
    <location>
        <begin position="1"/>
        <end position="18"/>
    </location>
</feature>
<gene>
    <name evidence="3" type="primary">LOC104747249</name>
</gene>